<proteinExistence type="inferred from homology"/>
<comment type="similarity">
    <text evidence="1 5">Belongs to the aldehyde dehydrogenase family.</text>
</comment>
<evidence type="ECO:0000313" key="7">
    <source>
        <dbReference type="EMBL" id="OZC37023.1"/>
    </source>
</evidence>
<name>A0A259W340_9GAMM</name>
<dbReference type="PANTHER" id="PTHR43720">
    <property type="entry name" value="2-AMINOMUCONIC SEMIALDEHYDE DEHYDROGENASE"/>
    <property type="match status" value="1"/>
</dbReference>
<dbReference type="FunFam" id="3.40.605.10:FF:000007">
    <property type="entry name" value="NAD/NADP-dependent betaine aldehyde dehydrogenase"/>
    <property type="match status" value="1"/>
</dbReference>
<dbReference type="Gene3D" id="3.40.309.10">
    <property type="entry name" value="Aldehyde Dehydrogenase, Chain A, domain 2"/>
    <property type="match status" value="1"/>
</dbReference>
<dbReference type="PROSITE" id="PS00687">
    <property type="entry name" value="ALDEHYDE_DEHYDR_GLU"/>
    <property type="match status" value="1"/>
</dbReference>
<evidence type="ECO:0000256" key="1">
    <source>
        <dbReference type="ARBA" id="ARBA00009986"/>
    </source>
</evidence>
<dbReference type="InterPro" id="IPR016161">
    <property type="entry name" value="Ald_DH/histidinol_DH"/>
</dbReference>
<keyword evidence="2 5" id="KW-0560">Oxidoreductase</keyword>
<dbReference type="EMBL" id="VMRX01000038">
    <property type="protein sequence ID" value="TVT31729.1"/>
    <property type="molecule type" value="Genomic_DNA"/>
</dbReference>
<dbReference type="PROSITE" id="PS00070">
    <property type="entry name" value="ALDEHYDE_DEHYDR_CYS"/>
    <property type="match status" value="1"/>
</dbReference>
<dbReference type="NCBIfam" id="TIGR03216">
    <property type="entry name" value="OH_muco_semi_DH"/>
    <property type="match status" value="1"/>
</dbReference>
<organism evidence="8 10">
    <name type="scientific">Marinobacter vinifirmus</name>
    <dbReference type="NCBI Taxonomy" id="355591"/>
    <lineage>
        <taxon>Bacteria</taxon>
        <taxon>Pseudomonadati</taxon>
        <taxon>Pseudomonadota</taxon>
        <taxon>Gammaproteobacteria</taxon>
        <taxon>Pseudomonadales</taxon>
        <taxon>Marinobacteraceae</taxon>
        <taxon>Marinobacter</taxon>
    </lineage>
</organism>
<evidence type="ECO:0000313" key="8">
    <source>
        <dbReference type="EMBL" id="TVT31729.1"/>
    </source>
</evidence>
<keyword evidence="9" id="KW-1185">Reference proteome</keyword>
<dbReference type="Proteomes" id="UP000319142">
    <property type="component" value="Unassembled WGS sequence"/>
</dbReference>
<dbReference type="InterPro" id="IPR016160">
    <property type="entry name" value="Ald_DH_CS_CYS"/>
</dbReference>
<sequence length="485" mass="52526">MKEFKHFINGEYVASASGKTFENRSPVDNSLIGQVHEAGEAEVDAAVRAAKAALKGPWSKLTQNQRAAMLNKIADRINERFDEFLAAECLDTGKPRSMASHIDIPRGAANFKEFADSMNHPTEGFRMDTPDGTGAVNVGHRTPKGVIAVVSPWNLPLLLMTFKVGPALACGNTVVVKPSEETPATATLLGEVMNECGVPPGVFNVVHGFGPDSAGAFLTSHPLVDAITFTGETRTGEIIMKAAAVGLRNVSMECGGKNPGLVFADCDLEKAVEGTMRSAFVNCGQVCLGTERVYVERSIFDQFLARMKEEVAKLKLGRPEDPDANFGPLVSLEHRDKVKSYYDLAREEGATVEIGGGIPDMGAELNDGAWIEPTIWTGLPEDARVIREEIFGPCCHIRPFDTEEEAIELANDTSYGLACAIWTENSARALRVAEQMEVGLAWVNSWFLRDLRTSFGGAKQSGIGREGGVHGLEFYTETKNICIKL</sequence>
<dbReference type="CDD" id="cd07093">
    <property type="entry name" value="ALDH_F8_HMSADH"/>
    <property type="match status" value="1"/>
</dbReference>
<dbReference type="AlphaFoldDB" id="A0A259W340"/>
<dbReference type="Gene3D" id="3.40.605.10">
    <property type="entry name" value="Aldehyde Dehydrogenase, Chain A, domain 1"/>
    <property type="match status" value="1"/>
</dbReference>
<dbReference type="EC" id="1.2.1.85" evidence="8"/>
<reference evidence="8 10" key="2">
    <citation type="submission" date="2019-07" db="EMBL/GenBank/DDBJ databases">
        <title>The pathways for chlorine oxyanion respiration interact through the shared metabolite chlorate.</title>
        <authorList>
            <person name="Barnum T.P."/>
            <person name="Cheng Y."/>
            <person name="Hill K.A."/>
            <person name="Lucas L.N."/>
            <person name="Carlson H.K."/>
            <person name="Coates J.D."/>
        </authorList>
    </citation>
    <scope>NUCLEOTIDE SEQUENCE [LARGE SCALE GENOMIC DNA]</scope>
    <source>
        <strain evidence="8">UCB</strain>
    </source>
</reference>
<dbReference type="InterPro" id="IPR029510">
    <property type="entry name" value="Ald_DH_CS_GLU"/>
</dbReference>
<protein>
    <submittedName>
        <fullName evidence="8">2-hydroxymuconic semialdehyde dehydrogenase</fullName>
        <ecNumber evidence="8">1.2.1.85</ecNumber>
    </submittedName>
</protein>
<dbReference type="InterPro" id="IPR016163">
    <property type="entry name" value="Ald_DH_C"/>
</dbReference>
<dbReference type="EMBL" id="NEFY01000003">
    <property type="protein sequence ID" value="OZC37023.1"/>
    <property type="molecule type" value="Genomic_DNA"/>
</dbReference>
<dbReference type="SUPFAM" id="SSF53720">
    <property type="entry name" value="ALDH-like"/>
    <property type="match status" value="1"/>
</dbReference>
<evidence type="ECO:0000313" key="10">
    <source>
        <dbReference type="Proteomes" id="UP000319142"/>
    </source>
</evidence>
<dbReference type="GO" id="GO:0016620">
    <property type="term" value="F:oxidoreductase activity, acting on the aldehyde or oxo group of donors, NAD or NADP as acceptor"/>
    <property type="evidence" value="ECO:0007669"/>
    <property type="project" value="InterPro"/>
</dbReference>
<dbReference type="InterPro" id="IPR016162">
    <property type="entry name" value="Ald_DH_N"/>
</dbReference>
<comment type="caution">
    <text evidence="8">The sequence shown here is derived from an EMBL/GenBank/DDBJ whole genome shotgun (WGS) entry which is preliminary data.</text>
</comment>
<feature type="active site" evidence="4">
    <location>
        <position position="253"/>
    </location>
</feature>
<accession>A0A259W340</accession>
<evidence type="ECO:0000256" key="3">
    <source>
        <dbReference type="ARBA" id="ARBA00023027"/>
    </source>
</evidence>
<dbReference type="RefSeq" id="WP_036202313.1">
    <property type="nucleotide sequence ID" value="NZ_NEFY01000003.1"/>
</dbReference>
<dbReference type="Pfam" id="PF00171">
    <property type="entry name" value="Aldedh"/>
    <property type="match status" value="1"/>
</dbReference>
<reference evidence="7 9" key="1">
    <citation type="submission" date="2017-06" db="EMBL/GenBank/DDBJ databases">
        <title>Draft genome sequence of the halophilic bacterium Marinobacter vinifirmus FB1.</title>
        <authorList>
            <person name="Stepanov V.G."/>
            <person name="Roberts D.J."/>
            <person name="Fox G.E."/>
        </authorList>
    </citation>
    <scope>NUCLEOTIDE SEQUENCE [LARGE SCALE GENOMIC DNA]</scope>
    <source>
        <strain evidence="7 9">FB1</strain>
    </source>
</reference>
<evidence type="ECO:0000256" key="5">
    <source>
        <dbReference type="RuleBase" id="RU003345"/>
    </source>
</evidence>
<evidence type="ECO:0000256" key="2">
    <source>
        <dbReference type="ARBA" id="ARBA00023002"/>
    </source>
</evidence>
<dbReference type="PANTHER" id="PTHR43720:SF2">
    <property type="entry name" value="2-AMINOMUCONIC SEMIALDEHYDE DEHYDROGENASE"/>
    <property type="match status" value="1"/>
</dbReference>
<dbReference type="Proteomes" id="UP000216984">
    <property type="component" value="Unassembled WGS sequence"/>
</dbReference>
<evidence type="ECO:0000256" key="4">
    <source>
        <dbReference type="PROSITE-ProRule" id="PRU10007"/>
    </source>
</evidence>
<dbReference type="InterPro" id="IPR015590">
    <property type="entry name" value="Aldehyde_DH_dom"/>
</dbReference>
<dbReference type="FunFam" id="3.40.309.10:FF:000012">
    <property type="entry name" value="Betaine aldehyde dehydrogenase"/>
    <property type="match status" value="1"/>
</dbReference>
<evidence type="ECO:0000313" key="9">
    <source>
        <dbReference type="Proteomes" id="UP000216984"/>
    </source>
</evidence>
<feature type="domain" description="Aldehyde dehydrogenase" evidence="6">
    <location>
        <begin position="12"/>
        <end position="481"/>
    </location>
</feature>
<dbReference type="InterPro" id="IPR017628">
    <property type="entry name" value="OHmuconic_semiald_DH"/>
</dbReference>
<keyword evidence="3" id="KW-0520">NAD</keyword>
<evidence type="ECO:0000259" key="6">
    <source>
        <dbReference type="Pfam" id="PF00171"/>
    </source>
</evidence>
<gene>
    <name evidence="7" type="ORF">B9Q17_09575</name>
    <name evidence="8" type="ORF">FHK81_14020</name>
</gene>